<dbReference type="InterPro" id="IPR006439">
    <property type="entry name" value="HAD-SF_hydro_IA"/>
</dbReference>
<evidence type="ECO:0000256" key="7">
    <source>
        <dbReference type="ARBA" id="ARBA00023277"/>
    </source>
</evidence>
<dbReference type="AlphaFoldDB" id="M7NUZ4"/>
<dbReference type="GO" id="GO:0016798">
    <property type="term" value="F:hydrolase activity, acting on glycosyl bonds"/>
    <property type="evidence" value="ECO:0007669"/>
    <property type="project" value="UniProtKB-KW"/>
</dbReference>
<organism evidence="11 12">
    <name type="scientific">Cesiribacter andamanensis AMV16</name>
    <dbReference type="NCBI Taxonomy" id="1279009"/>
    <lineage>
        <taxon>Bacteria</taxon>
        <taxon>Pseudomonadati</taxon>
        <taxon>Bacteroidota</taxon>
        <taxon>Cytophagia</taxon>
        <taxon>Cytophagales</taxon>
        <taxon>Cesiribacteraceae</taxon>
        <taxon>Cesiribacter</taxon>
    </lineage>
</organism>
<dbReference type="InterPro" id="IPR023214">
    <property type="entry name" value="HAD_sf"/>
</dbReference>
<dbReference type="Gene3D" id="1.10.150.240">
    <property type="entry name" value="Putative phosphatase, domain 2"/>
    <property type="match status" value="1"/>
</dbReference>
<evidence type="ECO:0000256" key="4">
    <source>
        <dbReference type="ARBA" id="ARBA00022723"/>
    </source>
</evidence>
<keyword evidence="6" id="KW-0413">Isomerase</keyword>
<protein>
    <recommendedName>
        <fullName evidence="10">Beta-phosphoglucomutase</fullName>
        <ecNumber evidence="9">5.4.2.6</ecNumber>
    </recommendedName>
</protein>
<dbReference type="RefSeq" id="WP_009195997.1">
    <property type="nucleotide sequence ID" value="NZ_AODQ01000066.1"/>
</dbReference>
<proteinExistence type="inferred from homology"/>
<evidence type="ECO:0000256" key="9">
    <source>
        <dbReference type="ARBA" id="ARBA00044968"/>
    </source>
</evidence>
<dbReference type="NCBIfam" id="TIGR02009">
    <property type="entry name" value="PGMB-YQAB-SF"/>
    <property type="match status" value="1"/>
</dbReference>
<comment type="cofactor">
    <cofactor evidence="1">
        <name>Mg(2+)</name>
        <dbReference type="ChEBI" id="CHEBI:18420"/>
    </cofactor>
</comment>
<dbReference type="GO" id="GO:0008801">
    <property type="term" value="F:beta-phosphoglucomutase activity"/>
    <property type="evidence" value="ECO:0007669"/>
    <property type="project" value="UniProtKB-EC"/>
</dbReference>
<evidence type="ECO:0000256" key="3">
    <source>
        <dbReference type="ARBA" id="ARBA00022553"/>
    </source>
</evidence>
<evidence type="ECO:0000313" key="12">
    <source>
        <dbReference type="Proteomes" id="UP000011910"/>
    </source>
</evidence>
<dbReference type="EC" id="5.4.2.6" evidence="9"/>
<name>M7NUZ4_9BACT</name>
<keyword evidence="12" id="KW-1185">Reference proteome</keyword>
<dbReference type="Pfam" id="PF00702">
    <property type="entry name" value="Hydrolase"/>
    <property type="match status" value="1"/>
</dbReference>
<keyword evidence="5" id="KW-0460">Magnesium</keyword>
<dbReference type="SFLD" id="SFLDG01129">
    <property type="entry name" value="C1.5:_HAD__Beta-PGM__Phosphata"/>
    <property type="match status" value="1"/>
</dbReference>
<comment type="catalytic activity">
    <reaction evidence="8">
        <text>beta-D-glucose 1-phosphate = beta-D-glucose 6-phosphate</text>
        <dbReference type="Rhea" id="RHEA:20113"/>
        <dbReference type="ChEBI" id="CHEBI:57684"/>
        <dbReference type="ChEBI" id="CHEBI:58247"/>
        <dbReference type="EC" id="5.4.2.6"/>
    </reaction>
</comment>
<comment type="similarity">
    <text evidence="2">Belongs to the HAD-like hydrolase superfamily. CbbY/CbbZ/Gph/YieH family.</text>
</comment>
<gene>
    <name evidence="11" type="ORF">ADICEAN_02607</name>
</gene>
<keyword evidence="3" id="KW-0597">Phosphoprotein</keyword>
<dbReference type="NCBIfam" id="TIGR01509">
    <property type="entry name" value="HAD-SF-IA-v3"/>
    <property type="match status" value="1"/>
</dbReference>
<evidence type="ECO:0000256" key="8">
    <source>
        <dbReference type="ARBA" id="ARBA00044926"/>
    </source>
</evidence>
<dbReference type="OrthoDB" id="9797743at2"/>
<keyword evidence="11" id="KW-0378">Hydrolase</keyword>
<keyword evidence="4" id="KW-0479">Metal-binding</keyword>
<dbReference type="STRING" id="1279009.ADICEAN_02607"/>
<dbReference type="PANTHER" id="PTHR46193:SF18">
    <property type="entry name" value="HEXITOL PHOSPHATASE B"/>
    <property type="match status" value="1"/>
</dbReference>
<dbReference type="SUPFAM" id="SSF56784">
    <property type="entry name" value="HAD-like"/>
    <property type="match status" value="1"/>
</dbReference>
<dbReference type="eggNOG" id="COG0637">
    <property type="taxonomic scope" value="Bacteria"/>
</dbReference>
<dbReference type="InterPro" id="IPR023198">
    <property type="entry name" value="PGP-like_dom2"/>
</dbReference>
<dbReference type="InterPro" id="IPR051600">
    <property type="entry name" value="Beta-PGM-like"/>
</dbReference>
<comment type="caution">
    <text evidence="11">The sequence shown here is derived from an EMBL/GenBank/DDBJ whole genome shotgun (WGS) entry which is preliminary data.</text>
</comment>
<dbReference type="Proteomes" id="UP000011910">
    <property type="component" value="Unassembled WGS sequence"/>
</dbReference>
<evidence type="ECO:0000256" key="1">
    <source>
        <dbReference type="ARBA" id="ARBA00001946"/>
    </source>
</evidence>
<evidence type="ECO:0000256" key="6">
    <source>
        <dbReference type="ARBA" id="ARBA00023235"/>
    </source>
</evidence>
<reference evidence="11 12" key="1">
    <citation type="journal article" date="2013" name="Genome Announc.">
        <title>Draft Genome Sequence of Cesiribacter andamanensis Strain AMV16T, Isolated from a Soil Sample from a Mud Volcano in the Andaman Islands, India.</title>
        <authorList>
            <person name="Shivaji S."/>
            <person name="Ara S."/>
            <person name="Begum Z."/>
            <person name="Srinivas T.N."/>
            <person name="Singh A."/>
            <person name="Kumar Pinnaka A."/>
        </authorList>
    </citation>
    <scope>NUCLEOTIDE SEQUENCE [LARGE SCALE GENOMIC DNA]</scope>
    <source>
        <strain evidence="11 12">AMV16</strain>
    </source>
</reference>
<evidence type="ECO:0000256" key="5">
    <source>
        <dbReference type="ARBA" id="ARBA00022842"/>
    </source>
</evidence>
<evidence type="ECO:0000256" key="2">
    <source>
        <dbReference type="ARBA" id="ARBA00006171"/>
    </source>
</evidence>
<evidence type="ECO:0000256" key="10">
    <source>
        <dbReference type="ARBA" id="ARBA00044991"/>
    </source>
</evidence>
<dbReference type="PANTHER" id="PTHR46193">
    <property type="entry name" value="6-PHOSPHOGLUCONATE PHOSPHATASE"/>
    <property type="match status" value="1"/>
</dbReference>
<dbReference type="GO" id="GO:0046872">
    <property type="term" value="F:metal ion binding"/>
    <property type="evidence" value="ECO:0007669"/>
    <property type="project" value="UniProtKB-KW"/>
</dbReference>
<keyword evidence="11" id="KW-0326">Glycosidase</keyword>
<dbReference type="EMBL" id="AODQ01000066">
    <property type="protein sequence ID" value="EMR02259.1"/>
    <property type="molecule type" value="Genomic_DNA"/>
</dbReference>
<dbReference type="PATRIC" id="fig|1279009.4.peg.2644"/>
<dbReference type="Gene3D" id="3.40.50.1000">
    <property type="entry name" value="HAD superfamily/HAD-like"/>
    <property type="match status" value="1"/>
</dbReference>
<dbReference type="InterPro" id="IPR010976">
    <property type="entry name" value="B-phosphoglucomutase_hydrolase"/>
</dbReference>
<keyword evidence="7" id="KW-0119">Carbohydrate metabolism</keyword>
<dbReference type="SFLD" id="SFLDS00003">
    <property type="entry name" value="Haloacid_Dehalogenase"/>
    <property type="match status" value="1"/>
</dbReference>
<accession>M7NUZ4</accession>
<evidence type="ECO:0000313" key="11">
    <source>
        <dbReference type="EMBL" id="EMR02259.1"/>
    </source>
</evidence>
<sequence>MKLPPYKAVILDMDGVLTQTVRLHLAAWTQLFNPFLEQQKGKDYRPFTEEDYTRYVDGKPRLKGIRSFLKSRNLSLPEGSEGDPSEERTIQGLGKRKNQLFQQLLEKKGVTVYEDVLPMLAYWQERQLPMAVVTSSKNASQVLQAGGLAHYFQVQVDGLLAAELDLDGKPQADTFIEAARRLGHPPADCLLVEDARAGVEAGKKGSFGWVVGIARKPQQAAALKEAGADHVIQTLSELKP</sequence>
<dbReference type="InterPro" id="IPR036412">
    <property type="entry name" value="HAD-like_sf"/>
</dbReference>